<reference evidence="2" key="1">
    <citation type="submission" date="2023-03" db="EMBL/GenBank/DDBJ databases">
        <title>Massive genome expansion in bonnet fungi (Mycena s.s.) driven by repeated elements and novel gene families across ecological guilds.</title>
        <authorList>
            <consortium name="Lawrence Berkeley National Laboratory"/>
            <person name="Harder C.B."/>
            <person name="Miyauchi S."/>
            <person name="Viragh M."/>
            <person name="Kuo A."/>
            <person name="Thoen E."/>
            <person name="Andreopoulos B."/>
            <person name="Lu D."/>
            <person name="Skrede I."/>
            <person name="Drula E."/>
            <person name="Henrissat B."/>
            <person name="Morin E."/>
            <person name="Kohler A."/>
            <person name="Barry K."/>
            <person name="LaButti K."/>
            <person name="Morin E."/>
            <person name="Salamov A."/>
            <person name="Lipzen A."/>
            <person name="Mereny Z."/>
            <person name="Hegedus B."/>
            <person name="Baldrian P."/>
            <person name="Stursova M."/>
            <person name="Weitz H."/>
            <person name="Taylor A."/>
            <person name="Grigoriev I.V."/>
            <person name="Nagy L.G."/>
            <person name="Martin F."/>
            <person name="Kauserud H."/>
        </authorList>
    </citation>
    <scope>NUCLEOTIDE SEQUENCE</scope>
    <source>
        <strain evidence="2">CBHHK188m</strain>
    </source>
</reference>
<dbReference type="AlphaFoldDB" id="A0AAD7JAX3"/>
<accession>A0AAD7JAX3</accession>
<dbReference type="Proteomes" id="UP001215280">
    <property type="component" value="Unassembled WGS sequence"/>
</dbReference>
<evidence type="ECO:0000256" key="1">
    <source>
        <dbReference type="SAM" id="MobiDB-lite"/>
    </source>
</evidence>
<evidence type="ECO:0000313" key="3">
    <source>
        <dbReference type="Proteomes" id="UP001215280"/>
    </source>
</evidence>
<name>A0AAD7JAX3_9AGAR</name>
<dbReference type="EMBL" id="JARJLG010000055">
    <property type="protein sequence ID" value="KAJ7758448.1"/>
    <property type="molecule type" value="Genomic_DNA"/>
</dbReference>
<organism evidence="2 3">
    <name type="scientific">Mycena maculata</name>
    <dbReference type="NCBI Taxonomy" id="230809"/>
    <lineage>
        <taxon>Eukaryota</taxon>
        <taxon>Fungi</taxon>
        <taxon>Dikarya</taxon>
        <taxon>Basidiomycota</taxon>
        <taxon>Agaricomycotina</taxon>
        <taxon>Agaricomycetes</taxon>
        <taxon>Agaricomycetidae</taxon>
        <taxon>Agaricales</taxon>
        <taxon>Marasmiineae</taxon>
        <taxon>Mycenaceae</taxon>
        <taxon>Mycena</taxon>
    </lineage>
</organism>
<proteinExistence type="predicted"/>
<comment type="caution">
    <text evidence="2">The sequence shown here is derived from an EMBL/GenBank/DDBJ whole genome shotgun (WGS) entry which is preliminary data.</text>
</comment>
<protein>
    <submittedName>
        <fullName evidence="2">Uncharacterized protein</fullName>
    </submittedName>
</protein>
<sequence length="160" mass="17853">MSGAGVNWAPAQPSTPRLSDAEQRRLRRQQKTHPPARPAAIYDNYDFTSWDAAFASMAAEVRDASMDLGYEENDDDEACPQPGVIICERDYIAGSAEAQEHGRHWAYCQVVCYDRSPDYRAWGPADYAAYAAKEQGVNSKSTAGYQRRLNTRIDAWLAAN</sequence>
<evidence type="ECO:0000313" key="2">
    <source>
        <dbReference type="EMBL" id="KAJ7758448.1"/>
    </source>
</evidence>
<feature type="region of interest" description="Disordered" evidence="1">
    <location>
        <begin position="1"/>
        <end position="38"/>
    </location>
</feature>
<keyword evidence="3" id="KW-1185">Reference proteome</keyword>
<gene>
    <name evidence="2" type="ORF">DFH07DRAFT_772458</name>
</gene>